<protein>
    <submittedName>
        <fullName evidence="6">Wall-associated receptor kinase</fullName>
    </submittedName>
</protein>
<feature type="non-terminal residue" evidence="6">
    <location>
        <position position="142"/>
    </location>
</feature>
<reference evidence="6 7" key="1">
    <citation type="submission" date="2020-06" db="EMBL/GenBank/DDBJ databases">
        <title>Transcriptomic and genomic resources for Thalictrum thalictroides and T. hernandezii: Facilitating candidate gene discovery in an emerging model plant lineage.</title>
        <authorList>
            <person name="Arias T."/>
            <person name="Riano-Pachon D.M."/>
            <person name="Di Stilio V.S."/>
        </authorList>
    </citation>
    <scope>NUCLEOTIDE SEQUENCE [LARGE SCALE GENOMIC DNA]</scope>
    <source>
        <strain evidence="7">cv. WT478/WT964</strain>
        <tissue evidence="6">Leaves</tissue>
    </source>
</reference>
<feature type="domain" description="Wall-associated receptor kinase" evidence="5">
    <location>
        <begin position="16"/>
        <end position="68"/>
    </location>
</feature>
<dbReference type="EMBL" id="JABWDY010038761">
    <property type="protein sequence ID" value="KAF5179440.1"/>
    <property type="molecule type" value="Genomic_DNA"/>
</dbReference>
<dbReference type="AlphaFoldDB" id="A0A7J6V5C0"/>
<dbReference type="OrthoDB" id="4062651at2759"/>
<evidence type="ECO:0000313" key="7">
    <source>
        <dbReference type="Proteomes" id="UP000554482"/>
    </source>
</evidence>
<comment type="caution">
    <text evidence="6">The sequence shown here is derived from an EMBL/GenBank/DDBJ whole genome shotgun (WGS) entry which is preliminary data.</text>
</comment>
<keyword evidence="7" id="KW-1185">Reference proteome</keyword>
<evidence type="ECO:0000259" key="5">
    <source>
        <dbReference type="Pfam" id="PF08488"/>
    </source>
</evidence>
<proteinExistence type="predicted"/>
<dbReference type="Proteomes" id="UP000554482">
    <property type="component" value="Unassembled WGS sequence"/>
</dbReference>
<keyword evidence="6" id="KW-0418">Kinase</keyword>
<evidence type="ECO:0000313" key="6">
    <source>
        <dbReference type="EMBL" id="KAF5179440.1"/>
    </source>
</evidence>
<organism evidence="6 7">
    <name type="scientific">Thalictrum thalictroides</name>
    <name type="common">Rue-anemone</name>
    <name type="synonym">Anemone thalictroides</name>
    <dbReference type="NCBI Taxonomy" id="46969"/>
    <lineage>
        <taxon>Eukaryota</taxon>
        <taxon>Viridiplantae</taxon>
        <taxon>Streptophyta</taxon>
        <taxon>Embryophyta</taxon>
        <taxon>Tracheophyta</taxon>
        <taxon>Spermatophyta</taxon>
        <taxon>Magnoliopsida</taxon>
        <taxon>Ranunculales</taxon>
        <taxon>Ranunculaceae</taxon>
        <taxon>Thalictroideae</taxon>
        <taxon>Thalictrum</taxon>
    </lineage>
</organism>
<dbReference type="InterPro" id="IPR013695">
    <property type="entry name" value="WAK"/>
</dbReference>
<evidence type="ECO:0000256" key="2">
    <source>
        <dbReference type="ARBA" id="ARBA00022679"/>
    </source>
</evidence>
<accession>A0A7J6V5C0</accession>
<sequence length="142" mass="15697">MSGCISVCEERENLMNNSCLGIGCCQTSIPKRLKEFYVTLGSLNNYTNVWSFDPCGVAFLGEQDMYTFKPSDFFNIRSSLLDIPIVLNFVVGNQTCKEAKANSGTIVCKQNNGCYDSVDGIGYICNCTAGYKRNPYLDEGCQ</sequence>
<dbReference type="GO" id="GO:0016020">
    <property type="term" value="C:membrane"/>
    <property type="evidence" value="ECO:0007669"/>
    <property type="project" value="UniProtKB-SubCell"/>
</dbReference>
<keyword evidence="6" id="KW-0675">Receptor</keyword>
<evidence type="ECO:0000256" key="4">
    <source>
        <dbReference type="ARBA" id="ARBA00023180"/>
    </source>
</evidence>
<comment type="subcellular location">
    <subcellularLocation>
        <location evidence="1">Membrane</location>
        <topology evidence="1">Single-pass type I membrane protein</topology>
    </subcellularLocation>
</comment>
<dbReference type="Pfam" id="PF08488">
    <property type="entry name" value="WAK"/>
    <property type="match status" value="1"/>
</dbReference>
<gene>
    <name evidence="6" type="ORF">FRX31_030973</name>
</gene>
<keyword evidence="4" id="KW-0325">Glycoprotein</keyword>
<evidence type="ECO:0000256" key="1">
    <source>
        <dbReference type="ARBA" id="ARBA00004479"/>
    </source>
</evidence>
<dbReference type="GO" id="GO:0004674">
    <property type="term" value="F:protein serine/threonine kinase activity"/>
    <property type="evidence" value="ECO:0007669"/>
    <property type="project" value="InterPro"/>
</dbReference>
<keyword evidence="3" id="KW-1015">Disulfide bond</keyword>
<dbReference type="PANTHER" id="PTHR33491">
    <property type="entry name" value="OSJNBA0016N04.9 PROTEIN"/>
    <property type="match status" value="1"/>
</dbReference>
<evidence type="ECO:0000256" key="3">
    <source>
        <dbReference type="ARBA" id="ARBA00023157"/>
    </source>
</evidence>
<name>A0A7J6V5C0_THATH</name>
<keyword evidence="2" id="KW-0808">Transferase</keyword>